<gene>
    <name evidence="2" type="ORF">GOHSU_20_00100</name>
</gene>
<dbReference type="eggNOG" id="COG4758">
    <property type="taxonomic scope" value="Bacteria"/>
</dbReference>
<evidence type="ECO:0000313" key="2">
    <source>
        <dbReference type="EMBL" id="GAC57473.1"/>
    </source>
</evidence>
<organism evidence="2 3">
    <name type="scientific">Gordonia hirsuta DSM 44140 = NBRC 16056</name>
    <dbReference type="NCBI Taxonomy" id="1121927"/>
    <lineage>
        <taxon>Bacteria</taxon>
        <taxon>Bacillati</taxon>
        <taxon>Actinomycetota</taxon>
        <taxon>Actinomycetes</taxon>
        <taxon>Mycobacteriales</taxon>
        <taxon>Gordoniaceae</taxon>
        <taxon>Gordonia</taxon>
    </lineage>
</organism>
<reference evidence="2 3" key="1">
    <citation type="submission" date="2012-12" db="EMBL/GenBank/DDBJ databases">
        <title>Whole genome shotgun sequence of Gordonia hirsuta NBRC 16056.</title>
        <authorList>
            <person name="Isaki-Nakamura S."/>
            <person name="Hosoyama A."/>
            <person name="Tsuchikane K."/>
            <person name="Katsumata H."/>
            <person name="Baba S."/>
            <person name="Yamazaki S."/>
            <person name="Fujita N."/>
        </authorList>
    </citation>
    <scope>NUCLEOTIDE SEQUENCE [LARGE SCALE GENOMIC DNA]</scope>
    <source>
        <strain evidence="2 3">NBRC 16056</strain>
    </source>
</reference>
<dbReference type="RefSeq" id="WP_005939622.1">
    <property type="nucleotide sequence ID" value="NZ_ATVK01000049.1"/>
</dbReference>
<dbReference type="STRING" id="1121927.GOHSU_20_00100"/>
<evidence type="ECO:0000313" key="3">
    <source>
        <dbReference type="Proteomes" id="UP000053405"/>
    </source>
</evidence>
<keyword evidence="3" id="KW-1185">Reference proteome</keyword>
<dbReference type="InterPro" id="IPR012551">
    <property type="entry name" value="DUF1707_SHOCT-like"/>
</dbReference>
<dbReference type="EMBL" id="BANT01000020">
    <property type="protein sequence ID" value="GAC57473.1"/>
    <property type="molecule type" value="Genomic_DNA"/>
</dbReference>
<dbReference type="Proteomes" id="UP000053405">
    <property type="component" value="Unassembled WGS sequence"/>
</dbReference>
<sequence length="220" mass="22202">MTEPEGGNYYPAPLDDARRGQIRADNADRMRADAFLSAAMTVGALTPEEYSERAGEALAATSLAQLDALLADLPLDRLGGAVAESTAGQTRVSTSGAAPVARTAGILSGSELSGGAVVGSDLKATAFLGGVDIDLREVEFTAPVLEIRCKAMMGGIRIVVPSDVTVEVHGSGVGGSFSGAGAGPGRAGAPRVVIRGVAFLGGVEVTRVARGAETGPRRPN</sequence>
<comment type="caution">
    <text evidence="2">The sequence shown here is derived from an EMBL/GenBank/DDBJ whole genome shotgun (WGS) entry which is preliminary data.</text>
</comment>
<protein>
    <recommendedName>
        <fullName evidence="1">DUF1707 domain-containing protein</fullName>
    </recommendedName>
</protein>
<name>L7LBT5_9ACTN</name>
<evidence type="ECO:0000259" key="1">
    <source>
        <dbReference type="Pfam" id="PF08044"/>
    </source>
</evidence>
<proteinExistence type="predicted"/>
<feature type="domain" description="DUF1707" evidence="1">
    <location>
        <begin position="22"/>
        <end position="74"/>
    </location>
</feature>
<dbReference type="PANTHER" id="PTHR40763:SF4">
    <property type="entry name" value="DUF1707 DOMAIN-CONTAINING PROTEIN"/>
    <property type="match status" value="1"/>
</dbReference>
<dbReference type="PANTHER" id="PTHR40763">
    <property type="entry name" value="MEMBRANE PROTEIN-RELATED"/>
    <property type="match status" value="1"/>
</dbReference>
<dbReference type="AlphaFoldDB" id="L7LBT5"/>
<dbReference type="Pfam" id="PF08044">
    <property type="entry name" value="DUF1707"/>
    <property type="match status" value="1"/>
</dbReference>
<accession>L7LBT5</accession>